<dbReference type="Pfam" id="PF01048">
    <property type="entry name" value="PNP_UDP_1"/>
    <property type="match status" value="1"/>
</dbReference>
<protein>
    <submittedName>
        <fullName evidence="2">Nucleoside phosphorylase</fullName>
    </submittedName>
</protein>
<dbReference type="EMBL" id="MSFO01000005">
    <property type="protein sequence ID" value="PLB48358.1"/>
    <property type="molecule type" value="Genomic_DNA"/>
</dbReference>
<dbReference type="GO" id="GO:0009116">
    <property type="term" value="P:nucleoside metabolic process"/>
    <property type="evidence" value="ECO:0007669"/>
    <property type="project" value="InterPro"/>
</dbReference>
<dbReference type="InterPro" id="IPR035994">
    <property type="entry name" value="Nucleoside_phosphorylase_sf"/>
</dbReference>
<dbReference type="AlphaFoldDB" id="A0A2I2G660"/>
<reference evidence="2 3" key="1">
    <citation type="submission" date="2016-12" db="EMBL/GenBank/DDBJ databases">
        <title>The genomes of Aspergillus section Nigri reveals drivers in fungal speciation.</title>
        <authorList>
            <consortium name="DOE Joint Genome Institute"/>
            <person name="Vesth T.C."/>
            <person name="Nybo J."/>
            <person name="Theobald S."/>
            <person name="Brandl J."/>
            <person name="Frisvad J.C."/>
            <person name="Nielsen K.F."/>
            <person name="Lyhne E.K."/>
            <person name="Kogle M.E."/>
            <person name="Kuo A."/>
            <person name="Riley R."/>
            <person name="Clum A."/>
            <person name="Nolan M."/>
            <person name="Lipzen A."/>
            <person name="Salamov A."/>
            <person name="Henrissat B."/>
            <person name="Wiebenga A."/>
            <person name="De Vries R.P."/>
            <person name="Grigoriev I.V."/>
            <person name="Mortensen U.H."/>
            <person name="Andersen M.R."/>
            <person name="Baker S.E."/>
        </authorList>
    </citation>
    <scope>NUCLEOTIDE SEQUENCE [LARGE SCALE GENOMIC DNA]</scope>
    <source>
        <strain evidence="2 3">IBT 23096</strain>
    </source>
</reference>
<keyword evidence="3" id="KW-1185">Reference proteome</keyword>
<organism evidence="2 3">
    <name type="scientific">Aspergillus steynii IBT 23096</name>
    <dbReference type="NCBI Taxonomy" id="1392250"/>
    <lineage>
        <taxon>Eukaryota</taxon>
        <taxon>Fungi</taxon>
        <taxon>Dikarya</taxon>
        <taxon>Ascomycota</taxon>
        <taxon>Pezizomycotina</taxon>
        <taxon>Eurotiomycetes</taxon>
        <taxon>Eurotiomycetidae</taxon>
        <taxon>Eurotiales</taxon>
        <taxon>Aspergillaceae</taxon>
        <taxon>Aspergillus</taxon>
        <taxon>Aspergillus subgen. Circumdati</taxon>
    </lineage>
</organism>
<dbReference type="VEuPathDB" id="FungiDB:P170DRAFT_448079"/>
<accession>A0A2I2G660</accession>
<dbReference type="InterPro" id="IPR053137">
    <property type="entry name" value="NLR-like"/>
</dbReference>
<dbReference type="GO" id="GO:0003824">
    <property type="term" value="F:catalytic activity"/>
    <property type="evidence" value="ECO:0007669"/>
    <property type="project" value="InterPro"/>
</dbReference>
<feature type="domain" description="Nucleoside phosphorylase" evidence="1">
    <location>
        <begin position="59"/>
        <end position="327"/>
    </location>
</feature>
<dbReference type="PANTHER" id="PTHR46082">
    <property type="entry name" value="ATP/GTP-BINDING PROTEIN-RELATED"/>
    <property type="match status" value="1"/>
</dbReference>
<dbReference type="InterPro" id="IPR000845">
    <property type="entry name" value="Nucleoside_phosphorylase_d"/>
</dbReference>
<comment type="caution">
    <text evidence="2">The sequence shown here is derived from an EMBL/GenBank/DDBJ whole genome shotgun (WGS) entry which is preliminary data.</text>
</comment>
<dbReference type="GeneID" id="36558640"/>
<dbReference type="SUPFAM" id="SSF53167">
    <property type="entry name" value="Purine and uridine phosphorylases"/>
    <property type="match status" value="1"/>
</dbReference>
<dbReference type="PANTHER" id="PTHR46082:SF11">
    <property type="entry name" value="AAA+ ATPASE DOMAIN-CONTAINING PROTEIN-RELATED"/>
    <property type="match status" value="1"/>
</dbReference>
<proteinExistence type="predicted"/>
<dbReference type="STRING" id="1392250.A0A2I2G660"/>
<evidence type="ECO:0000259" key="1">
    <source>
        <dbReference type="Pfam" id="PF01048"/>
    </source>
</evidence>
<dbReference type="Proteomes" id="UP000234275">
    <property type="component" value="Unassembled WGS sequence"/>
</dbReference>
<name>A0A2I2G660_9EURO</name>
<sequence>MVTPSDDQNQQLDEIAINLDEEMTIANVNNYVRTSHMSTKAGASNVTDPRTHKTAMDYTIAWICALPTEMAAAKGMLDEVQESLQTHPGDGNSYILGRIGLHNIVITCLPHYGTTPAAVMVSQMTHTFRHIRLLLLVGIGGGAPSGTADIRLGDVVVSCPTKRCGGVLQHDFGKITGEEFEMTGMLNKPPRTALISIARLRMEHLMGRSNVHQFIAEMLAKNPDMRMTGFLETNYEHVHSAPACQDCDDSRAVNRSQRETNAPTIHYGLIASGNQVVKHGVMRDRLAKKHGILCFEMEAAALMDNFPCLVIRGISDYADSHKNEEWQGYAAAAAAGYAKDLLLVTLVLCPELCPGQLDECSK</sequence>
<dbReference type="OrthoDB" id="1658288at2759"/>
<dbReference type="RefSeq" id="XP_024703660.1">
    <property type="nucleotide sequence ID" value="XM_024850941.1"/>
</dbReference>
<dbReference type="Gene3D" id="3.40.50.1580">
    <property type="entry name" value="Nucleoside phosphorylase domain"/>
    <property type="match status" value="1"/>
</dbReference>
<evidence type="ECO:0000313" key="3">
    <source>
        <dbReference type="Proteomes" id="UP000234275"/>
    </source>
</evidence>
<evidence type="ECO:0000313" key="2">
    <source>
        <dbReference type="EMBL" id="PLB48358.1"/>
    </source>
</evidence>
<gene>
    <name evidence="2" type="ORF">P170DRAFT_448079</name>
</gene>